<evidence type="ECO:0000313" key="6">
    <source>
        <dbReference type="Proteomes" id="UP001383192"/>
    </source>
</evidence>
<dbReference type="SUPFAM" id="SSF48452">
    <property type="entry name" value="TPR-like"/>
    <property type="match status" value="1"/>
</dbReference>
<dbReference type="GO" id="GO:0006620">
    <property type="term" value="P:post-translational protein targeting to endoplasmic reticulum membrane"/>
    <property type="evidence" value="ECO:0007669"/>
    <property type="project" value="TreeGrafter"/>
</dbReference>
<dbReference type="InterPro" id="IPR019734">
    <property type="entry name" value="TPR_rpt"/>
</dbReference>
<sequence length="924" mass="103964">MNPTSSTYQNDTTPFTLDDWITPSALQHADSELASYWNTSSVTEFPVDLPIHSSDNHHDALTSEDSMCPNPPNDTAQSLATTGFTVSPVFGPILSGRERPSTDLILLTVDLMLFYVDEATLCKSSSNNFGGFLPVPPSKQLRRVAYLPLLLSSDLHIMLQAIYDIPPSQDRQVLWNSQFGIENIAYGINSLPQYGVDPKEHIRPRSNMYGRLLTCAALYPLDVYTLAAQHGMHDLAVAASSHLLSVNPDIVQLESSGKIEPRYFRRLIQLLEERKSLLAKLIATEPSLHDPTKKCGFLGQGASKKAWNKAVASLTSEAHPGITTGMIKETFLKATADIRCRDCLKARDERLRAICAEWTLAPPRHSVTTLKEVQDKTTGDDENQKRKLIATAILPHLLSLLTNMSNEKLARAEKLKDEGNALFSQKKFKDANQKYTEALSLDDKNPVLYANRAACRLSLKRYLDASHDAMKATELKPSYAKAWARLATAQDHLGRPQTSINFWRKALEALPQENLTDGEKKQKQQYEAGLADAIKTEKAMQEGVPAKVHTIDQRDTPAWVAAFSMLPELSHQDNVGSSAWIIASAYQDLVEGNRKLGVERRGGLDIFQMEVMEHISNSILTDPRAFHINDPDWCLKVMKQIQVHTNGVRAWTFDSFDTLFPKVVERLEKGGWDGTRRALTTTLRCWIVLGHLEMGIKQNPHSNLEFLDRVVKTIVWGQKKWAGVDYENRGAIFRESFLRGVRNLRLEALLNVYSNDNDMSRKSELLEDIWKETEAIHKSIKDDPTVPPFDYPAVKLAYWDYPCAHGHVMKGFYHREKAKLAKDELEQSKLCVQAGTEYMKGASKYPDDDEHHAWHLSVAVELLAKGHASPKLILDVIERLKLAVPKMQKIWAVSSMAMQGRDDIIKNTLDSEEEIRKRLGDGRV</sequence>
<evidence type="ECO:0008006" key="7">
    <source>
        <dbReference type="Google" id="ProtNLM"/>
    </source>
</evidence>
<dbReference type="SMART" id="SM00028">
    <property type="entry name" value="TPR"/>
    <property type="match status" value="3"/>
</dbReference>
<dbReference type="Proteomes" id="UP001383192">
    <property type="component" value="Unassembled WGS sequence"/>
</dbReference>
<dbReference type="PANTHER" id="PTHR45831">
    <property type="entry name" value="LD24721P"/>
    <property type="match status" value="1"/>
</dbReference>
<comment type="caution">
    <text evidence="5">The sequence shown here is derived from an EMBL/GenBank/DDBJ whole genome shotgun (WGS) entry which is preliminary data.</text>
</comment>
<proteinExistence type="predicted"/>
<protein>
    <recommendedName>
        <fullName evidence="7">TPR-like protein</fullName>
    </recommendedName>
</protein>
<dbReference type="InterPro" id="IPR011990">
    <property type="entry name" value="TPR-like_helical_dom_sf"/>
</dbReference>
<dbReference type="Gene3D" id="1.25.40.10">
    <property type="entry name" value="Tetratricopeptide repeat domain"/>
    <property type="match status" value="1"/>
</dbReference>
<accession>A0AAW0CL13</accession>
<evidence type="ECO:0000313" key="5">
    <source>
        <dbReference type="EMBL" id="KAK7039034.1"/>
    </source>
</evidence>
<dbReference type="AlphaFoldDB" id="A0AAW0CL13"/>
<gene>
    <name evidence="5" type="ORF">VNI00_010426</name>
</gene>
<dbReference type="GO" id="GO:0072380">
    <property type="term" value="C:TRC complex"/>
    <property type="evidence" value="ECO:0007669"/>
    <property type="project" value="TreeGrafter"/>
</dbReference>
<dbReference type="InterPro" id="IPR047150">
    <property type="entry name" value="SGT"/>
</dbReference>
<dbReference type="GO" id="GO:0060090">
    <property type="term" value="F:molecular adaptor activity"/>
    <property type="evidence" value="ECO:0007669"/>
    <property type="project" value="TreeGrafter"/>
</dbReference>
<reference evidence="5 6" key="1">
    <citation type="submission" date="2024-01" db="EMBL/GenBank/DDBJ databases">
        <title>A draft genome for a cacao thread blight-causing isolate of Paramarasmius palmivorus.</title>
        <authorList>
            <person name="Baruah I.K."/>
            <person name="Bukari Y."/>
            <person name="Amoako-Attah I."/>
            <person name="Meinhardt L.W."/>
            <person name="Bailey B.A."/>
            <person name="Cohen S.P."/>
        </authorList>
    </citation>
    <scope>NUCLEOTIDE SEQUENCE [LARGE SCALE GENOMIC DNA]</scope>
    <source>
        <strain evidence="5 6">GH-12</strain>
    </source>
</reference>
<dbReference type="GO" id="GO:0016020">
    <property type="term" value="C:membrane"/>
    <property type="evidence" value="ECO:0007669"/>
    <property type="project" value="TreeGrafter"/>
</dbReference>
<evidence type="ECO:0000256" key="4">
    <source>
        <dbReference type="SAM" id="MobiDB-lite"/>
    </source>
</evidence>
<keyword evidence="6" id="KW-1185">Reference proteome</keyword>
<dbReference type="PROSITE" id="PS50005">
    <property type="entry name" value="TPR"/>
    <property type="match status" value="1"/>
</dbReference>
<dbReference type="PANTHER" id="PTHR45831:SF2">
    <property type="entry name" value="LD24721P"/>
    <property type="match status" value="1"/>
</dbReference>
<feature type="region of interest" description="Disordered" evidence="4">
    <location>
        <begin position="56"/>
        <end position="78"/>
    </location>
</feature>
<evidence type="ECO:0000256" key="3">
    <source>
        <dbReference type="PROSITE-ProRule" id="PRU00339"/>
    </source>
</evidence>
<organism evidence="5 6">
    <name type="scientific">Paramarasmius palmivorus</name>
    <dbReference type="NCBI Taxonomy" id="297713"/>
    <lineage>
        <taxon>Eukaryota</taxon>
        <taxon>Fungi</taxon>
        <taxon>Dikarya</taxon>
        <taxon>Basidiomycota</taxon>
        <taxon>Agaricomycotina</taxon>
        <taxon>Agaricomycetes</taxon>
        <taxon>Agaricomycetidae</taxon>
        <taxon>Agaricales</taxon>
        <taxon>Marasmiineae</taxon>
        <taxon>Marasmiaceae</taxon>
        <taxon>Paramarasmius</taxon>
    </lineage>
</organism>
<keyword evidence="1" id="KW-0677">Repeat</keyword>
<evidence type="ECO:0000256" key="1">
    <source>
        <dbReference type="ARBA" id="ARBA00022737"/>
    </source>
</evidence>
<evidence type="ECO:0000256" key="2">
    <source>
        <dbReference type="ARBA" id="ARBA00022803"/>
    </source>
</evidence>
<keyword evidence="2 3" id="KW-0802">TPR repeat</keyword>
<dbReference type="EMBL" id="JAYKXP010000041">
    <property type="protein sequence ID" value="KAK7039034.1"/>
    <property type="molecule type" value="Genomic_DNA"/>
</dbReference>
<name>A0AAW0CL13_9AGAR</name>
<feature type="repeat" description="TPR" evidence="3">
    <location>
        <begin position="412"/>
        <end position="445"/>
    </location>
</feature>